<proteinExistence type="predicted"/>
<evidence type="ECO:0000259" key="6">
    <source>
        <dbReference type="PROSITE" id="PS50041"/>
    </source>
</evidence>
<dbReference type="OrthoDB" id="10063988at2759"/>
<dbReference type="PANTHER" id="PTHR24251">
    <property type="entry name" value="OVOCHYMASE-RELATED"/>
    <property type="match status" value="1"/>
</dbReference>
<feature type="signal peptide" evidence="4">
    <location>
        <begin position="1"/>
        <end position="23"/>
    </location>
</feature>
<gene>
    <name evidence="9" type="ORF">B4U79_18039</name>
    <name evidence="8" type="ORF">B4U79_18040</name>
    <name evidence="7" type="ORF">B4U79_18042</name>
</gene>
<name>A0A3S3PKS6_9ACAR</name>
<evidence type="ECO:0000259" key="5">
    <source>
        <dbReference type="PROSITE" id="PS01180"/>
    </source>
</evidence>
<dbReference type="InterPro" id="IPR016187">
    <property type="entry name" value="CTDL_fold"/>
</dbReference>
<dbReference type="Gene3D" id="3.10.100.10">
    <property type="entry name" value="Mannose-Binding Protein A, subunit A"/>
    <property type="match status" value="1"/>
</dbReference>
<evidence type="ECO:0000313" key="8">
    <source>
        <dbReference type="EMBL" id="RWS11711.1"/>
    </source>
</evidence>
<dbReference type="Pfam" id="PF00431">
    <property type="entry name" value="CUB"/>
    <property type="match status" value="1"/>
</dbReference>
<dbReference type="CDD" id="cd00041">
    <property type="entry name" value="CUB"/>
    <property type="match status" value="1"/>
</dbReference>
<dbReference type="SMART" id="SM00042">
    <property type="entry name" value="CUB"/>
    <property type="match status" value="1"/>
</dbReference>
<keyword evidence="1" id="KW-0677">Repeat</keyword>
<evidence type="ECO:0000313" key="7">
    <source>
        <dbReference type="EMBL" id="RWS11537.1"/>
    </source>
</evidence>
<evidence type="ECO:0000256" key="2">
    <source>
        <dbReference type="ARBA" id="ARBA00023157"/>
    </source>
</evidence>
<dbReference type="InterPro" id="IPR000859">
    <property type="entry name" value="CUB_dom"/>
</dbReference>
<evidence type="ECO:0000313" key="9">
    <source>
        <dbReference type="EMBL" id="RWS11747.1"/>
    </source>
</evidence>
<feature type="domain" description="CUB" evidence="5">
    <location>
        <begin position="34"/>
        <end position="168"/>
    </location>
</feature>
<keyword evidence="2" id="KW-1015">Disulfide bond</keyword>
<keyword evidence="10" id="KW-1185">Reference proteome</keyword>
<comment type="caution">
    <text evidence="3">Lacks conserved residue(s) required for the propagation of feature annotation.</text>
</comment>
<dbReference type="Proteomes" id="UP000285301">
    <property type="component" value="Unassembled WGS sequence"/>
</dbReference>
<evidence type="ECO:0000256" key="4">
    <source>
        <dbReference type="SAM" id="SignalP"/>
    </source>
</evidence>
<dbReference type="EMBL" id="NCKU01001597">
    <property type="protein sequence ID" value="RWS11711.1"/>
    <property type="molecule type" value="Genomic_DNA"/>
</dbReference>
<dbReference type="CDD" id="cd00037">
    <property type="entry name" value="CLECT"/>
    <property type="match status" value="1"/>
</dbReference>
<organism evidence="8 10">
    <name type="scientific">Dinothrombium tinctorium</name>
    <dbReference type="NCBI Taxonomy" id="1965070"/>
    <lineage>
        <taxon>Eukaryota</taxon>
        <taxon>Metazoa</taxon>
        <taxon>Ecdysozoa</taxon>
        <taxon>Arthropoda</taxon>
        <taxon>Chelicerata</taxon>
        <taxon>Arachnida</taxon>
        <taxon>Acari</taxon>
        <taxon>Acariformes</taxon>
        <taxon>Trombidiformes</taxon>
        <taxon>Prostigmata</taxon>
        <taxon>Anystina</taxon>
        <taxon>Parasitengona</taxon>
        <taxon>Trombidioidea</taxon>
        <taxon>Trombidiidae</taxon>
        <taxon>Dinothrombium</taxon>
    </lineage>
</organism>
<dbReference type="SUPFAM" id="SSF56436">
    <property type="entry name" value="C-type lectin-like"/>
    <property type="match status" value="1"/>
</dbReference>
<feature type="chain" id="PRO_5036094765" evidence="4">
    <location>
        <begin position="24"/>
        <end position="390"/>
    </location>
</feature>
<dbReference type="EMBL" id="NCKU01001665">
    <property type="protein sequence ID" value="RWS11537.1"/>
    <property type="molecule type" value="Genomic_DNA"/>
</dbReference>
<dbReference type="SUPFAM" id="SSF49854">
    <property type="entry name" value="Spermadhesin, CUB domain"/>
    <property type="match status" value="1"/>
</dbReference>
<dbReference type="InterPro" id="IPR016186">
    <property type="entry name" value="C-type_lectin-like/link_sf"/>
</dbReference>
<dbReference type="PROSITE" id="PS50041">
    <property type="entry name" value="C_TYPE_LECTIN_2"/>
    <property type="match status" value="1"/>
</dbReference>
<protein>
    <submittedName>
        <fullName evidence="8">Cubilin-like protein</fullName>
    </submittedName>
</protein>
<comment type="caution">
    <text evidence="8">The sequence shown here is derived from an EMBL/GenBank/DDBJ whole genome shotgun (WGS) entry which is preliminary data.</text>
</comment>
<evidence type="ECO:0000256" key="1">
    <source>
        <dbReference type="ARBA" id="ARBA00022737"/>
    </source>
</evidence>
<dbReference type="STRING" id="1965070.A0A3S3PKS6"/>
<evidence type="ECO:0000313" key="10">
    <source>
        <dbReference type="Proteomes" id="UP000285301"/>
    </source>
</evidence>
<evidence type="ECO:0000256" key="3">
    <source>
        <dbReference type="PROSITE-ProRule" id="PRU00059"/>
    </source>
</evidence>
<accession>A0A3S3PKS6</accession>
<dbReference type="InterPro" id="IPR035914">
    <property type="entry name" value="Sperma_CUB_dom_sf"/>
</dbReference>
<keyword evidence="4" id="KW-0732">Signal</keyword>
<reference evidence="8 10" key="1">
    <citation type="journal article" date="2018" name="Gigascience">
        <title>Genomes of trombidid mites reveal novel predicted allergens and laterally-transferred genes associated with secondary metabolism.</title>
        <authorList>
            <person name="Dong X."/>
            <person name="Chaisiri K."/>
            <person name="Xia D."/>
            <person name="Armstrong S.D."/>
            <person name="Fang Y."/>
            <person name="Donnelly M.J."/>
            <person name="Kadowaki T."/>
            <person name="McGarry J.W."/>
            <person name="Darby A.C."/>
            <person name="Makepeace B.L."/>
        </authorList>
    </citation>
    <scope>NUCLEOTIDE SEQUENCE [LARGE SCALE GENOMIC DNA]</scope>
    <source>
        <strain evidence="8">UoL-WK</strain>
    </source>
</reference>
<sequence>MLSIQACVTMIAVQLLVESVSFGAEINYKTYSKCNTTLEVLERKFLVTSPFYPNFYNKSVDCFMHISVSLEYRILVTFVDLNLEKGEDSKDCDSDYVSLYPINSSFKILRLCGQTSSNSSIELEEEADFFFNYNKNFILSYNNSLTIHLHYESESLSVRGFKFLIETIVSCKNKTLFAQFHTVNEYCSFDNFPLTYFKENDLCSVLIASDENNAANDDEHELHLQFTKLNLSSSPLTSGDEFCADKNYIQLISEAKNMTLCGSLRDESDNNTNITSLKLSASLVTLNVFVNSKTLNQVSYNALRKENSMGFCFQYKLMPKNRNEIVEKCDSRDGWHRWRSHCFKLVTDVAFTWEEARNYCRNHYENGRLASIMSEETQKFIEELISSLKP</sequence>
<dbReference type="InterPro" id="IPR001304">
    <property type="entry name" value="C-type_lectin-like"/>
</dbReference>
<feature type="domain" description="C-type lectin" evidence="6">
    <location>
        <begin position="338"/>
        <end position="390"/>
    </location>
</feature>
<dbReference type="PROSITE" id="PS01180">
    <property type="entry name" value="CUB"/>
    <property type="match status" value="1"/>
</dbReference>
<dbReference type="Gene3D" id="2.60.120.290">
    <property type="entry name" value="Spermadhesin, CUB domain"/>
    <property type="match status" value="1"/>
</dbReference>
<reference evidence="8" key="2">
    <citation type="submission" date="2018-11" db="EMBL/GenBank/DDBJ databases">
        <title>Trombidioid mite genomics.</title>
        <authorList>
            <person name="Dong X."/>
        </authorList>
    </citation>
    <scope>NUCLEOTIDE SEQUENCE</scope>
    <source>
        <strain evidence="8">UoL-WK</strain>
    </source>
</reference>
<dbReference type="AlphaFoldDB" id="A0A3S3PKS6"/>
<dbReference type="EMBL" id="NCKU01001581">
    <property type="protein sequence ID" value="RWS11747.1"/>
    <property type="molecule type" value="Genomic_DNA"/>
</dbReference>